<evidence type="ECO:0000313" key="1">
    <source>
        <dbReference type="EMBL" id="MBB3090783.1"/>
    </source>
</evidence>
<dbReference type="AlphaFoldDB" id="A0A7W5A769"/>
<sequence length="513" mass="56507">MTSVVEWSPREAEALRAALRLTNEEFAEQLGVSVRAVANWRKGGESAISLQIQRIFDTVLERATDDERERFERLAGLGAAAADGDELRRRLEAATNLHSAVGWLQGGRDDDAGAGVLAAAAQLDTATGPRWRTAETNRSAVAERLHQYYADGFDDRRPVQIDLDNASIAMTILSGADWLSRPLDLRADEAVGRFTYDHDAAVVPQPESNTWRLAAATRLAECLVQETRFVDGQLYRMTGWESRPDGVRTSFTTGSFAQYALTVDLLEAETLAAVQTGGEALPLRDLMLPTVDSVLDPGSRNCMGGALALTAFARPAQGARPADFALLIQERGAKVLNASRRLAVIPKCFHEPTSEPTWDVSVGTSLARELEEELFGKPEVDTTLDTRRTVDPMHPDLLTRPMRYLTETSPAGWSMECTGFGFNLLTGNYEFPCLVAVHDEGFWHRCGGDVESNWESERITLVSSQDEAGLRALTHNAAWSDEGLFAFVLGLRRLHELHPERVALPHFEIGFTQ</sequence>
<evidence type="ECO:0000313" key="2">
    <source>
        <dbReference type="Proteomes" id="UP000577707"/>
    </source>
</evidence>
<dbReference type="SUPFAM" id="SSF47413">
    <property type="entry name" value="lambda repressor-like DNA-binding domains"/>
    <property type="match status" value="1"/>
</dbReference>
<comment type="caution">
    <text evidence="1">The sequence shown here is derived from an EMBL/GenBank/DDBJ whole genome shotgun (WGS) entry which is preliminary data.</text>
</comment>
<protein>
    <submittedName>
        <fullName evidence="1">Transcriptional regulator with XRE-family HTH domain</fullName>
    </submittedName>
</protein>
<name>A0A7W5A769_9ACTN</name>
<dbReference type="Proteomes" id="UP000577707">
    <property type="component" value="Unassembled WGS sequence"/>
</dbReference>
<accession>A0A7W5A769</accession>
<dbReference type="InterPro" id="IPR010982">
    <property type="entry name" value="Lambda_DNA-bd_dom_sf"/>
</dbReference>
<proteinExistence type="predicted"/>
<dbReference type="GO" id="GO:0003677">
    <property type="term" value="F:DNA binding"/>
    <property type="evidence" value="ECO:0007669"/>
    <property type="project" value="InterPro"/>
</dbReference>
<organism evidence="1 2">
    <name type="scientific">Nocardioides albus</name>
    <dbReference type="NCBI Taxonomy" id="1841"/>
    <lineage>
        <taxon>Bacteria</taxon>
        <taxon>Bacillati</taxon>
        <taxon>Actinomycetota</taxon>
        <taxon>Actinomycetes</taxon>
        <taxon>Propionibacteriales</taxon>
        <taxon>Nocardioidaceae</taxon>
        <taxon>Nocardioides</taxon>
    </lineage>
</organism>
<keyword evidence="2" id="KW-1185">Reference proteome</keyword>
<dbReference type="InterPro" id="IPR001387">
    <property type="entry name" value="Cro/C1-type_HTH"/>
</dbReference>
<dbReference type="EMBL" id="JACHXG010000008">
    <property type="protein sequence ID" value="MBB3090783.1"/>
    <property type="molecule type" value="Genomic_DNA"/>
</dbReference>
<reference evidence="1 2" key="1">
    <citation type="submission" date="2020-08" db="EMBL/GenBank/DDBJ databases">
        <title>Genomic Encyclopedia of Type Strains, Phase III (KMG-III): the genomes of soil and plant-associated and newly described type strains.</title>
        <authorList>
            <person name="Whitman W."/>
        </authorList>
    </citation>
    <scope>NUCLEOTIDE SEQUENCE [LARGE SCALE GENOMIC DNA]</scope>
    <source>
        <strain evidence="1 2">CECT 3302</strain>
    </source>
</reference>
<dbReference type="CDD" id="cd00093">
    <property type="entry name" value="HTH_XRE"/>
    <property type="match status" value="1"/>
</dbReference>
<dbReference type="Gene3D" id="1.10.260.40">
    <property type="entry name" value="lambda repressor-like DNA-binding domains"/>
    <property type="match status" value="1"/>
</dbReference>
<dbReference type="RefSeq" id="WP_183548157.1">
    <property type="nucleotide sequence ID" value="NZ_BMQT01000010.1"/>
</dbReference>
<gene>
    <name evidence="1" type="ORF">FHS12_003745</name>
</gene>